<sequence length="161" mass="17504">MADDTEGWTSFDDEQVKMESMGLHHPLTTAFAFVNALAEPEPDVRWLSTLVTPESRPHWGDFSDAKTFYDGIHEPGFGSLVNCLPGAPDVGFFKIIPSVRDGFTVTEETPMAAAALLTLIWRPEAGSAEDPGMWLVHQLGPAAEPHELVHARTSAGTAPDF</sequence>
<evidence type="ECO:0000313" key="1">
    <source>
        <dbReference type="EMBL" id="PPH71257.1"/>
    </source>
</evidence>
<protein>
    <submittedName>
        <fullName evidence="1">Uncharacterized protein</fullName>
    </submittedName>
</protein>
<accession>A0ABX5A7P6</accession>
<proteinExistence type="predicted"/>
<evidence type="ECO:0000313" key="2">
    <source>
        <dbReference type="Proteomes" id="UP000239698"/>
    </source>
</evidence>
<name>A0ABX5A7P6_RATRA</name>
<organism evidence="1 2">
    <name type="scientific">Rathayibacter rathayi</name>
    <name type="common">Corynebacterium rathayi</name>
    <dbReference type="NCBI Taxonomy" id="33887"/>
    <lineage>
        <taxon>Bacteria</taxon>
        <taxon>Bacillati</taxon>
        <taxon>Actinomycetota</taxon>
        <taxon>Actinomycetes</taxon>
        <taxon>Micrococcales</taxon>
        <taxon>Microbacteriaceae</taxon>
        <taxon>Rathayibacter</taxon>
    </lineage>
</organism>
<dbReference type="RefSeq" id="WP_097167998.1">
    <property type="nucleotide sequence ID" value="NZ_PSUP01000054.1"/>
</dbReference>
<comment type="caution">
    <text evidence="1">The sequence shown here is derived from an EMBL/GenBank/DDBJ whole genome shotgun (WGS) entry which is preliminary data.</text>
</comment>
<reference evidence="1 2" key="1">
    <citation type="submission" date="2018-02" db="EMBL/GenBank/DDBJ databases">
        <title>Bacteriophage NCPPB3778 and a type I-E CRISPR drive the evolution of the US Biological Select Agent, Rathayibacter toxicus.</title>
        <authorList>
            <person name="Davis E.W.II."/>
            <person name="Tabima J.F."/>
            <person name="Weisberg A.J."/>
            <person name="Lopes L.D."/>
            <person name="Wiseman M.S."/>
            <person name="Wiseman M.S."/>
            <person name="Pupko T."/>
            <person name="Belcher M.S."/>
            <person name="Sechler A.J."/>
            <person name="Tancos M.A."/>
            <person name="Schroeder B.K."/>
            <person name="Murray T.D."/>
            <person name="Luster D.G."/>
            <person name="Schneider W.L."/>
            <person name="Rogers E."/>
            <person name="Andreote F.D."/>
            <person name="Grunwald N.J."/>
            <person name="Putnam M.L."/>
            <person name="Chang J.H."/>
        </authorList>
    </citation>
    <scope>NUCLEOTIDE SEQUENCE [LARGE SCALE GENOMIC DNA]</scope>
    <source>
        <strain evidence="1 2">AY1D6</strain>
    </source>
</reference>
<dbReference type="EMBL" id="PSVT01000060">
    <property type="protein sequence ID" value="PPH71257.1"/>
    <property type="molecule type" value="Genomic_DNA"/>
</dbReference>
<gene>
    <name evidence="1" type="ORF">C5C40_15285</name>
</gene>
<dbReference type="Proteomes" id="UP000239698">
    <property type="component" value="Unassembled WGS sequence"/>
</dbReference>
<keyword evidence="2" id="KW-1185">Reference proteome</keyword>